<dbReference type="Proteomes" id="UP000637267">
    <property type="component" value="Unassembled WGS sequence"/>
</dbReference>
<name>A0ABQ2PB67_9NEIS</name>
<dbReference type="InterPro" id="IPR011990">
    <property type="entry name" value="TPR-like_helical_dom_sf"/>
</dbReference>
<reference evidence="2" key="1">
    <citation type="journal article" date="2019" name="Int. J. Syst. Evol. Microbiol.">
        <title>The Global Catalogue of Microorganisms (GCM) 10K type strain sequencing project: providing services to taxonomists for standard genome sequencing and annotation.</title>
        <authorList>
            <consortium name="The Broad Institute Genomics Platform"/>
            <consortium name="The Broad Institute Genome Sequencing Center for Infectious Disease"/>
            <person name="Wu L."/>
            <person name="Ma J."/>
        </authorList>
    </citation>
    <scope>NUCLEOTIDE SEQUENCE [LARGE SCALE GENOMIC DNA]</scope>
    <source>
        <strain evidence="2">CGMCC 1.8859</strain>
    </source>
</reference>
<evidence type="ECO:0000313" key="2">
    <source>
        <dbReference type="Proteomes" id="UP000637267"/>
    </source>
</evidence>
<evidence type="ECO:0008006" key="3">
    <source>
        <dbReference type="Google" id="ProtNLM"/>
    </source>
</evidence>
<protein>
    <recommendedName>
        <fullName evidence="3">MalT-like TPR region domain-containing protein</fullName>
    </recommendedName>
</protein>
<evidence type="ECO:0000313" key="1">
    <source>
        <dbReference type="EMBL" id="GGP22439.1"/>
    </source>
</evidence>
<sequence length="315" mass="33661">MLATMSHNISICGSMRLMNLAGMVEQGWKDHARQPEEVAAVLRGAMHQADNAQDAADFLRLATHLFGHHLHDWPAARSMAESVVSQLPAGADLSGVWLHVAVAQWMAGDAAAALASQARLIALAPAQSLVTHIRFCALVVQALVAARRLTEAEPLYDALLKLADSAGAEPGCDRALAVASNNLASQLLDESALDEAETALMLRAARAALHFWQRHGTPVNQPRAHFLLALVHNKMAQGVAAQEHALTGLQLIAAHEPAPVDETFLRLALAHALQLLGDVAASRQALAQADAMAAAFEEEGLQSWYAEERSRLQPA</sequence>
<dbReference type="Gene3D" id="1.25.40.10">
    <property type="entry name" value="Tetratricopeptide repeat domain"/>
    <property type="match status" value="1"/>
</dbReference>
<accession>A0ABQ2PB67</accession>
<gene>
    <name evidence="1" type="ORF">GCM10010970_25240</name>
</gene>
<organism evidence="1 2">
    <name type="scientific">Silvimonas iriomotensis</name>
    <dbReference type="NCBI Taxonomy" id="449662"/>
    <lineage>
        <taxon>Bacteria</taxon>
        <taxon>Pseudomonadati</taxon>
        <taxon>Pseudomonadota</taxon>
        <taxon>Betaproteobacteria</taxon>
        <taxon>Neisseriales</taxon>
        <taxon>Chitinibacteraceae</taxon>
        <taxon>Silvimonas</taxon>
    </lineage>
</organism>
<comment type="caution">
    <text evidence="1">The sequence shown here is derived from an EMBL/GenBank/DDBJ whole genome shotgun (WGS) entry which is preliminary data.</text>
</comment>
<proteinExistence type="predicted"/>
<dbReference type="EMBL" id="BMLX01000003">
    <property type="protein sequence ID" value="GGP22439.1"/>
    <property type="molecule type" value="Genomic_DNA"/>
</dbReference>
<keyword evidence="2" id="KW-1185">Reference proteome</keyword>